<gene>
    <name evidence="1" type="ORF">mMyoMyo1_009104</name>
</gene>
<comment type="caution">
    <text evidence="1">The sequence shown here is derived from an EMBL/GenBank/DDBJ whole genome shotgun (WGS) entry which is preliminary data.</text>
</comment>
<sequence length="171" mass="18524">MPIAVSLDQFVSSWELQAAEWIFLCRSESQNQGFPPAGPFQVCTANPGQFEWGQVCSFSLDPDLLGSHQLSASRPLQIPCQPPLVLPVRTVLLLLSSQAADCWGNRRSVWEAAFLGQPWEEAMGSRPCPSCAGVLSSDDCLRTGASSPCTMALGWHSRQSKAFGSSRAQLP</sequence>
<proteinExistence type="predicted"/>
<reference evidence="1 2" key="1">
    <citation type="journal article" date="2020" name="Nature">
        <title>Six reference-quality genomes reveal evolution of bat adaptations.</title>
        <authorList>
            <person name="Jebb D."/>
            <person name="Huang Z."/>
            <person name="Pippel M."/>
            <person name="Hughes G.M."/>
            <person name="Lavrichenko K."/>
            <person name="Devanna P."/>
            <person name="Winkler S."/>
            <person name="Jermiin L.S."/>
            <person name="Skirmuntt E.C."/>
            <person name="Katzourakis A."/>
            <person name="Burkitt-Gray L."/>
            <person name="Ray D.A."/>
            <person name="Sullivan K.A.M."/>
            <person name="Roscito J.G."/>
            <person name="Kirilenko B.M."/>
            <person name="Davalos L.M."/>
            <person name="Corthals A.P."/>
            <person name="Power M.L."/>
            <person name="Jones G."/>
            <person name="Ransome R.D."/>
            <person name="Dechmann D.K.N."/>
            <person name="Locatelli A.G."/>
            <person name="Puechmaille S.J."/>
            <person name="Fedrigo O."/>
            <person name="Jarvis E.D."/>
            <person name="Hiller M."/>
            <person name="Vernes S.C."/>
            <person name="Myers E.W."/>
            <person name="Teeling E.C."/>
        </authorList>
    </citation>
    <scope>NUCLEOTIDE SEQUENCE [LARGE SCALE GENOMIC DNA]</scope>
    <source>
        <strain evidence="1">MMyoMyo1</strain>
        <tissue evidence="1">Flight muscle</tissue>
    </source>
</reference>
<organism evidence="1 2">
    <name type="scientific">Myotis myotis</name>
    <name type="common">Greater mouse-eared bat</name>
    <name type="synonym">Vespertilio myotis</name>
    <dbReference type="NCBI Taxonomy" id="51298"/>
    <lineage>
        <taxon>Eukaryota</taxon>
        <taxon>Metazoa</taxon>
        <taxon>Chordata</taxon>
        <taxon>Craniata</taxon>
        <taxon>Vertebrata</taxon>
        <taxon>Euteleostomi</taxon>
        <taxon>Mammalia</taxon>
        <taxon>Eutheria</taxon>
        <taxon>Laurasiatheria</taxon>
        <taxon>Chiroptera</taxon>
        <taxon>Yangochiroptera</taxon>
        <taxon>Vespertilionidae</taxon>
        <taxon>Myotis</taxon>
    </lineage>
</organism>
<protein>
    <submittedName>
        <fullName evidence="1">Uncharacterized protein</fullName>
    </submittedName>
</protein>
<dbReference type="EMBL" id="JABWUV010000016">
    <property type="protein sequence ID" value="KAF6300634.1"/>
    <property type="molecule type" value="Genomic_DNA"/>
</dbReference>
<dbReference type="Proteomes" id="UP000527355">
    <property type="component" value="Unassembled WGS sequence"/>
</dbReference>
<dbReference type="AlphaFoldDB" id="A0A7J7TIM3"/>
<evidence type="ECO:0000313" key="2">
    <source>
        <dbReference type="Proteomes" id="UP000527355"/>
    </source>
</evidence>
<evidence type="ECO:0000313" key="1">
    <source>
        <dbReference type="EMBL" id="KAF6300634.1"/>
    </source>
</evidence>
<keyword evidence="2" id="KW-1185">Reference proteome</keyword>
<name>A0A7J7TIM3_MYOMY</name>
<accession>A0A7J7TIM3</accession>